<comment type="caution">
    <text evidence="2">The sequence shown here is derived from an EMBL/GenBank/DDBJ whole genome shotgun (WGS) entry which is preliminary data.</text>
</comment>
<keyword evidence="1" id="KW-0472">Membrane</keyword>
<keyword evidence="3" id="KW-1185">Reference proteome</keyword>
<keyword evidence="1" id="KW-1133">Transmembrane helix</keyword>
<organism evidence="2 3">
    <name type="scientific">Rosa chinensis</name>
    <name type="common">China rose</name>
    <dbReference type="NCBI Taxonomy" id="74649"/>
    <lineage>
        <taxon>Eukaryota</taxon>
        <taxon>Viridiplantae</taxon>
        <taxon>Streptophyta</taxon>
        <taxon>Embryophyta</taxon>
        <taxon>Tracheophyta</taxon>
        <taxon>Spermatophyta</taxon>
        <taxon>Magnoliopsida</taxon>
        <taxon>eudicotyledons</taxon>
        <taxon>Gunneridae</taxon>
        <taxon>Pentapetalae</taxon>
        <taxon>rosids</taxon>
        <taxon>fabids</taxon>
        <taxon>Rosales</taxon>
        <taxon>Rosaceae</taxon>
        <taxon>Rosoideae</taxon>
        <taxon>Rosoideae incertae sedis</taxon>
        <taxon>Rosa</taxon>
    </lineage>
</organism>
<evidence type="ECO:0000256" key="1">
    <source>
        <dbReference type="SAM" id="Phobius"/>
    </source>
</evidence>
<feature type="transmembrane region" description="Helical" evidence="1">
    <location>
        <begin position="29"/>
        <end position="47"/>
    </location>
</feature>
<gene>
    <name evidence="2" type="ORF">RchiOBHm_Chr4g0430301</name>
</gene>
<keyword evidence="1" id="KW-0812">Transmembrane</keyword>
<dbReference type="EMBL" id="PDCK01000042">
    <property type="protein sequence ID" value="PRQ39903.1"/>
    <property type="molecule type" value="Genomic_DNA"/>
</dbReference>
<evidence type="ECO:0000313" key="3">
    <source>
        <dbReference type="Proteomes" id="UP000238479"/>
    </source>
</evidence>
<protein>
    <submittedName>
        <fullName evidence="2">Uncharacterized protein</fullName>
    </submittedName>
</protein>
<feature type="transmembrane region" description="Helical" evidence="1">
    <location>
        <begin position="67"/>
        <end position="87"/>
    </location>
</feature>
<sequence>MFSQHILRELMNESGLVLSIFLLHNPLKLSLDILNVISLIFALSPSFPMQKSDLISHNISHVIFKPCGFLVLSGLLFFRYVFLFQLISSPFIPMYLENKN</sequence>
<accession>A0A2P6R0E9</accession>
<reference evidence="2 3" key="1">
    <citation type="journal article" date="2018" name="Nat. Genet.">
        <title>The Rosa genome provides new insights in the design of modern roses.</title>
        <authorList>
            <person name="Bendahmane M."/>
        </authorList>
    </citation>
    <scope>NUCLEOTIDE SEQUENCE [LARGE SCALE GENOMIC DNA]</scope>
    <source>
        <strain evidence="3">cv. Old Blush</strain>
    </source>
</reference>
<dbReference type="Gramene" id="PRQ39903">
    <property type="protein sequence ID" value="PRQ39903"/>
    <property type="gene ID" value="RchiOBHm_Chr4g0430301"/>
</dbReference>
<dbReference type="AlphaFoldDB" id="A0A2P6R0E9"/>
<dbReference type="Proteomes" id="UP000238479">
    <property type="component" value="Chromosome 4"/>
</dbReference>
<proteinExistence type="predicted"/>
<evidence type="ECO:0000313" key="2">
    <source>
        <dbReference type="EMBL" id="PRQ39903.1"/>
    </source>
</evidence>
<name>A0A2P6R0E9_ROSCH</name>